<dbReference type="SUPFAM" id="SSF74650">
    <property type="entry name" value="Galactose mutarotase-like"/>
    <property type="match status" value="1"/>
</dbReference>
<keyword evidence="10" id="KW-1185">Reference proteome</keyword>
<evidence type="ECO:0000259" key="7">
    <source>
        <dbReference type="Pfam" id="PF17137"/>
    </source>
</evidence>
<feature type="domain" description="Glycoside hydrolase family 31 TIM barrel" evidence="5">
    <location>
        <begin position="245"/>
        <end position="563"/>
    </location>
</feature>
<dbReference type="InterPro" id="IPR048395">
    <property type="entry name" value="Glyco_hydro_31_C"/>
</dbReference>
<comment type="similarity">
    <text evidence="1 4">Belongs to the glycosyl hydrolase 31 family.</text>
</comment>
<dbReference type="SUPFAM" id="SSF51445">
    <property type="entry name" value="(Trans)glycosidases"/>
    <property type="match status" value="1"/>
</dbReference>
<evidence type="ECO:0000313" key="10">
    <source>
        <dbReference type="Proteomes" id="UP000622475"/>
    </source>
</evidence>
<dbReference type="GO" id="GO:0004553">
    <property type="term" value="F:hydrolase activity, hydrolyzing O-glycosyl compounds"/>
    <property type="evidence" value="ECO:0007669"/>
    <property type="project" value="InterPro"/>
</dbReference>
<feature type="domain" description="DUF5110" evidence="7">
    <location>
        <begin position="676"/>
        <end position="731"/>
    </location>
</feature>
<sequence length="761" mass="86464">MALAGVVCTMMDTTVPGNVHKISQQHNALTITTQHAEARVWIYSPTIIRVNVSRHFDAQDHSFAVIQPPQGNIRYDDSPDELSIHTGELELRISKSPLRFNFYNADGILLSGDDERFGTMWQGEKFTNYRKLFKDERFIGLGEKTGNLDRRGSNYVNWNTDAVDYTPKSDPLYKTFPFYIGLHSGLTYGLFLDNTHRSFFDFGASTDHSMHWLGADGGDLNYYFFGAQGVANIIQDQTWLTGRMEMPPLWSLGYQQCRWSYMSAKEVLEVARNFRKLKIPADAMYCDIDYMDGFKIFTWNNETFPEPKAMIDELTAMGFKLVTIVDPGIKIEDGYKQYDEGVKKGYFATYPDGELYIGEVWPGRCHFPDFYKAEVRDWWGKSFDALTEPGVAGFWNDMNEPAAWGQNIPGIMRFGDKYMPEVRNAYGNEMSRGTYEGTKALLKGKRPFVLTRAAYTGIQRYSAVWTGDNTATDAHLLLGCRLVNSLGIVGVSYVGVDIGGFSGNPTPELMVRWNSLGVYTPMFRNHAMAATVMREPWAWGKQNEKIIKKDIEQRYKLLPYIYSSFYRSHQTGLPVARTLAIDLPFDELVYDEAYQNQFFFGDNILVAPADSHQREIDVYLPAGDWYRFGTDEKITGGDVISADAPLTDLPVFIRAGAIIPMQSIVQSTAEQGDGILQIHVWNGEGSTDFVYYEDDGDTYAYEQGAYYKRTISFNAETGNITFSAVEGTFTSRFDRIMIVSHGFGKTEDWICYNEPTEFTVR</sequence>
<dbReference type="InterPro" id="IPR033403">
    <property type="entry name" value="DUF5110"/>
</dbReference>
<dbReference type="PANTHER" id="PTHR22762">
    <property type="entry name" value="ALPHA-GLUCOSIDASE"/>
    <property type="match status" value="1"/>
</dbReference>
<feature type="domain" description="Glycoside hydrolase family 31 N-terminal" evidence="6">
    <location>
        <begin position="39"/>
        <end position="201"/>
    </location>
</feature>
<keyword evidence="2 4" id="KW-0378">Hydrolase</keyword>
<dbReference type="InterPro" id="IPR013780">
    <property type="entry name" value="Glyco_hydro_b"/>
</dbReference>
<evidence type="ECO:0000256" key="4">
    <source>
        <dbReference type="RuleBase" id="RU361185"/>
    </source>
</evidence>
<dbReference type="Gene3D" id="3.20.20.80">
    <property type="entry name" value="Glycosidases"/>
    <property type="match status" value="2"/>
</dbReference>
<reference evidence="9" key="1">
    <citation type="submission" date="2020-10" db="EMBL/GenBank/DDBJ databases">
        <title>Mucilaginibacter mali sp. nov., isolated from rhizosphere soil of apple orchard.</title>
        <authorList>
            <person name="Lee J.-S."/>
            <person name="Kim H.S."/>
            <person name="Kim J.-S."/>
        </authorList>
    </citation>
    <scope>NUCLEOTIDE SEQUENCE</scope>
    <source>
        <strain evidence="9">KCTC 22746</strain>
    </source>
</reference>
<dbReference type="Pfam" id="PF17137">
    <property type="entry name" value="DUF5110"/>
    <property type="match status" value="1"/>
</dbReference>
<dbReference type="EMBL" id="JADFFL010000006">
    <property type="protein sequence ID" value="MBE9663534.1"/>
    <property type="molecule type" value="Genomic_DNA"/>
</dbReference>
<dbReference type="GO" id="GO:0030246">
    <property type="term" value="F:carbohydrate binding"/>
    <property type="evidence" value="ECO:0007669"/>
    <property type="project" value="InterPro"/>
</dbReference>
<evidence type="ECO:0000256" key="1">
    <source>
        <dbReference type="ARBA" id="ARBA00007806"/>
    </source>
</evidence>
<dbReference type="CDD" id="cd14752">
    <property type="entry name" value="GH31_N"/>
    <property type="match status" value="1"/>
</dbReference>
<dbReference type="SUPFAM" id="SSF51011">
    <property type="entry name" value="Glycosyl hydrolase domain"/>
    <property type="match status" value="1"/>
</dbReference>
<dbReference type="Pfam" id="PF01055">
    <property type="entry name" value="Glyco_hydro_31_2nd"/>
    <property type="match status" value="1"/>
</dbReference>
<dbReference type="InterPro" id="IPR017853">
    <property type="entry name" value="GH"/>
</dbReference>
<dbReference type="Gene3D" id="2.60.40.1180">
    <property type="entry name" value="Golgi alpha-mannosidase II"/>
    <property type="match status" value="2"/>
</dbReference>
<dbReference type="InterPro" id="IPR025887">
    <property type="entry name" value="Glyco_hydro_31_N_dom"/>
</dbReference>
<organism evidence="9 10">
    <name type="scientific">Mucilaginibacter myungsuensis</name>
    <dbReference type="NCBI Taxonomy" id="649104"/>
    <lineage>
        <taxon>Bacteria</taxon>
        <taxon>Pseudomonadati</taxon>
        <taxon>Bacteroidota</taxon>
        <taxon>Sphingobacteriia</taxon>
        <taxon>Sphingobacteriales</taxon>
        <taxon>Sphingobacteriaceae</taxon>
        <taxon>Mucilaginibacter</taxon>
    </lineage>
</organism>
<comment type="caution">
    <text evidence="9">The sequence shown here is derived from an EMBL/GenBank/DDBJ whole genome shotgun (WGS) entry which is preliminary data.</text>
</comment>
<name>A0A929KXM4_9SPHI</name>
<evidence type="ECO:0000256" key="2">
    <source>
        <dbReference type="ARBA" id="ARBA00022801"/>
    </source>
</evidence>
<dbReference type="PANTHER" id="PTHR22762:SF166">
    <property type="entry name" value="ALPHA-GLUCOSIDASE"/>
    <property type="match status" value="1"/>
</dbReference>
<dbReference type="PROSITE" id="PS00129">
    <property type="entry name" value="GLYCOSYL_HYDROL_F31_1"/>
    <property type="match status" value="1"/>
</dbReference>
<dbReference type="Pfam" id="PF13802">
    <property type="entry name" value="Gal_mutarotas_2"/>
    <property type="match status" value="1"/>
</dbReference>
<dbReference type="AlphaFoldDB" id="A0A929KXM4"/>
<keyword evidence="3 4" id="KW-0326">Glycosidase</keyword>
<protein>
    <submittedName>
        <fullName evidence="9">DUF4968 domain-containing protein</fullName>
    </submittedName>
</protein>
<dbReference type="GO" id="GO:0005975">
    <property type="term" value="P:carbohydrate metabolic process"/>
    <property type="evidence" value="ECO:0007669"/>
    <property type="project" value="InterPro"/>
</dbReference>
<feature type="domain" description="Glycosyl hydrolase family 31 C-terminal" evidence="8">
    <location>
        <begin position="572"/>
        <end position="659"/>
    </location>
</feature>
<dbReference type="Gene3D" id="2.60.40.1760">
    <property type="entry name" value="glycosyl hydrolase (family 31)"/>
    <property type="match status" value="1"/>
</dbReference>
<dbReference type="InterPro" id="IPR030458">
    <property type="entry name" value="Glyco_hydro_31_AS"/>
</dbReference>
<dbReference type="Proteomes" id="UP000622475">
    <property type="component" value="Unassembled WGS sequence"/>
</dbReference>
<proteinExistence type="inferred from homology"/>
<evidence type="ECO:0000259" key="5">
    <source>
        <dbReference type="Pfam" id="PF01055"/>
    </source>
</evidence>
<dbReference type="InterPro" id="IPR011013">
    <property type="entry name" value="Gal_mutarotase_sf_dom"/>
</dbReference>
<dbReference type="InterPro" id="IPR000322">
    <property type="entry name" value="Glyco_hydro_31_TIM"/>
</dbReference>
<evidence type="ECO:0000256" key="3">
    <source>
        <dbReference type="ARBA" id="ARBA00023295"/>
    </source>
</evidence>
<dbReference type="Pfam" id="PF21365">
    <property type="entry name" value="Glyco_hydro_31_3rd"/>
    <property type="match status" value="1"/>
</dbReference>
<evidence type="ECO:0000259" key="6">
    <source>
        <dbReference type="Pfam" id="PF13802"/>
    </source>
</evidence>
<evidence type="ECO:0000313" key="9">
    <source>
        <dbReference type="EMBL" id="MBE9663534.1"/>
    </source>
</evidence>
<accession>A0A929KXM4</accession>
<dbReference type="CDD" id="cd06604">
    <property type="entry name" value="GH31_glucosidase_II_MalA"/>
    <property type="match status" value="1"/>
</dbReference>
<gene>
    <name evidence="9" type="ORF">IRJ16_16725</name>
</gene>
<evidence type="ECO:0000259" key="8">
    <source>
        <dbReference type="Pfam" id="PF21365"/>
    </source>
</evidence>